<name>D0N393_PHYIT</name>
<dbReference type="EMBL" id="DS028124">
    <property type="protein sequence ID" value="EEY69385.1"/>
    <property type="molecule type" value="Genomic_DNA"/>
</dbReference>
<evidence type="ECO:0000313" key="10">
    <source>
        <dbReference type="Proteomes" id="UP000006643"/>
    </source>
</evidence>
<dbReference type="GO" id="GO:0016787">
    <property type="term" value="F:hydrolase activity"/>
    <property type="evidence" value="ECO:0007669"/>
    <property type="project" value="UniProtKB-KW"/>
</dbReference>
<reference evidence="10" key="1">
    <citation type="journal article" date="2009" name="Nature">
        <title>Genome sequence and analysis of the Irish potato famine pathogen Phytophthora infestans.</title>
        <authorList>
            <consortium name="The Broad Institute Genome Sequencing Platform"/>
            <person name="Haas B.J."/>
            <person name="Kamoun S."/>
            <person name="Zody M.C."/>
            <person name="Jiang R.H."/>
            <person name="Handsaker R.E."/>
            <person name="Cano L.M."/>
            <person name="Grabherr M."/>
            <person name="Kodira C.D."/>
            <person name="Raffaele S."/>
            <person name="Torto-Alalibo T."/>
            <person name="Bozkurt T.O."/>
            <person name="Ah-Fong A.M."/>
            <person name="Alvarado L."/>
            <person name="Anderson V.L."/>
            <person name="Armstrong M.R."/>
            <person name="Avrova A."/>
            <person name="Baxter L."/>
            <person name="Beynon J."/>
            <person name="Boevink P.C."/>
            <person name="Bollmann S.R."/>
            <person name="Bos J.I."/>
            <person name="Bulone V."/>
            <person name="Cai G."/>
            <person name="Cakir C."/>
            <person name="Carrington J.C."/>
            <person name="Chawner M."/>
            <person name="Conti L."/>
            <person name="Costanzo S."/>
            <person name="Ewan R."/>
            <person name="Fahlgren N."/>
            <person name="Fischbach M.A."/>
            <person name="Fugelstad J."/>
            <person name="Gilroy E.M."/>
            <person name="Gnerre S."/>
            <person name="Green P.J."/>
            <person name="Grenville-Briggs L.J."/>
            <person name="Griffith J."/>
            <person name="Grunwald N.J."/>
            <person name="Horn K."/>
            <person name="Horner N.R."/>
            <person name="Hu C.H."/>
            <person name="Huitema E."/>
            <person name="Jeong D.H."/>
            <person name="Jones A.M."/>
            <person name="Jones J.D."/>
            <person name="Jones R.W."/>
            <person name="Karlsson E.K."/>
            <person name="Kunjeti S.G."/>
            <person name="Lamour K."/>
            <person name="Liu Z."/>
            <person name="Ma L."/>
            <person name="Maclean D."/>
            <person name="Chibucos M.C."/>
            <person name="McDonald H."/>
            <person name="McWalters J."/>
            <person name="Meijer H.J."/>
            <person name="Morgan W."/>
            <person name="Morris P.F."/>
            <person name="Munro C.A."/>
            <person name="O'Neill K."/>
            <person name="Ospina-Giraldo M."/>
            <person name="Pinzon A."/>
            <person name="Pritchard L."/>
            <person name="Ramsahoye B."/>
            <person name="Ren Q."/>
            <person name="Restrepo S."/>
            <person name="Roy S."/>
            <person name="Sadanandom A."/>
            <person name="Savidor A."/>
            <person name="Schornack S."/>
            <person name="Schwartz D.C."/>
            <person name="Schumann U.D."/>
            <person name="Schwessinger B."/>
            <person name="Seyer L."/>
            <person name="Sharpe T."/>
            <person name="Silvar C."/>
            <person name="Song J."/>
            <person name="Studholme D.J."/>
            <person name="Sykes S."/>
            <person name="Thines M."/>
            <person name="van de Vondervoort P.J."/>
            <person name="Phuntumart V."/>
            <person name="Wawra S."/>
            <person name="Weide R."/>
            <person name="Win J."/>
            <person name="Young C."/>
            <person name="Zhou S."/>
            <person name="Fry W."/>
            <person name="Meyers B.C."/>
            <person name="van West P."/>
            <person name="Ristaino J."/>
            <person name="Govers F."/>
            <person name="Birch P.R."/>
            <person name="Whisson S.C."/>
            <person name="Judelson H.S."/>
            <person name="Nusbaum C."/>
        </authorList>
    </citation>
    <scope>NUCLEOTIDE SEQUENCE [LARGE SCALE GENOMIC DNA]</scope>
    <source>
        <strain evidence="10">T30-4</strain>
    </source>
</reference>
<dbReference type="Pfam" id="PF13359">
    <property type="entry name" value="DDE_Tnp_4"/>
    <property type="match status" value="1"/>
</dbReference>
<evidence type="ECO:0000256" key="3">
    <source>
        <dbReference type="ARBA" id="ARBA00006958"/>
    </source>
</evidence>
<organism evidence="9 10">
    <name type="scientific">Phytophthora infestans (strain T30-4)</name>
    <name type="common">Potato late blight agent</name>
    <dbReference type="NCBI Taxonomy" id="403677"/>
    <lineage>
        <taxon>Eukaryota</taxon>
        <taxon>Sar</taxon>
        <taxon>Stramenopiles</taxon>
        <taxon>Oomycota</taxon>
        <taxon>Peronosporomycetes</taxon>
        <taxon>Peronosporales</taxon>
        <taxon>Peronosporaceae</taxon>
        <taxon>Phytophthora</taxon>
    </lineage>
</organism>
<dbReference type="AlphaFoldDB" id="D0N393"/>
<sequence>MPTLSRKKVLLSRLLLAWRNQLRLSADSEASSDEDSSDEDISYATLYLVLESRRYVTPRERVERPPSRINYYLTRMPDSDFKLHFRMPRPYFHAVCRAIATFPEFQSVIGKLQKASVEVHVMALLKILGSMDGQGHAADFLSVGGHTPESLLAKRVVTALMRIKSEVICWPGLRERREIAERIKNVSDLPNYIVLIDGTLFPLSQRPENHGEDFFSRKSSYAINGLIVCDGRERIRYENVGWPGSSHDNRVWRNCRLAQHQYDHFADNEYILGDSAYQASNVLIPAFKKCRGSEIPLKENTFNTQLAKIRIRVEHCIGTLKGIFPLLKRLRATIRNVGELNSTISLIRPAIILHNLTVNDKLPDAWIDCDEAENNEPIELPSGTNECRRAYLRDYIFDSVH</sequence>
<dbReference type="InParanoid" id="D0N393"/>
<keyword evidence="4" id="KW-0540">Nuclease</keyword>
<evidence type="ECO:0000259" key="8">
    <source>
        <dbReference type="Pfam" id="PF13359"/>
    </source>
</evidence>
<evidence type="ECO:0000256" key="1">
    <source>
        <dbReference type="ARBA" id="ARBA00001968"/>
    </source>
</evidence>
<evidence type="ECO:0000256" key="6">
    <source>
        <dbReference type="ARBA" id="ARBA00022801"/>
    </source>
</evidence>
<protein>
    <recommendedName>
        <fullName evidence="8">DDE Tnp4 domain-containing protein</fullName>
    </recommendedName>
</protein>
<dbReference type="VEuPathDB" id="FungiDB:PITG_05614"/>
<proteinExistence type="inferred from homology"/>
<dbReference type="GeneID" id="9475334"/>
<comment type="similarity">
    <text evidence="3">Belongs to the HARBI1 family.</text>
</comment>
<keyword evidence="7" id="KW-0539">Nucleus</keyword>
<dbReference type="OrthoDB" id="113310at2759"/>
<gene>
    <name evidence="9" type="ORF">PITG_05614</name>
</gene>
<dbReference type="OMA" id="IRVEHCI"/>
<dbReference type="GO" id="GO:0004518">
    <property type="term" value="F:nuclease activity"/>
    <property type="evidence" value="ECO:0007669"/>
    <property type="project" value="UniProtKB-KW"/>
</dbReference>
<accession>D0N393</accession>
<dbReference type="eggNOG" id="KOG4585">
    <property type="taxonomic scope" value="Eukaryota"/>
</dbReference>
<comment type="subcellular location">
    <subcellularLocation>
        <location evidence="2">Nucleus</location>
    </subcellularLocation>
</comment>
<dbReference type="Proteomes" id="UP000006643">
    <property type="component" value="Unassembled WGS sequence"/>
</dbReference>
<dbReference type="GO" id="GO:0005634">
    <property type="term" value="C:nucleus"/>
    <property type="evidence" value="ECO:0007669"/>
    <property type="project" value="UniProtKB-SubCell"/>
</dbReference>
<dbReference type="STRING" id="403677.D0N393"/>
<evidence type="ECO:0000256" key="5">
    <source>
        <dbReference type="ARBA" id="ARBA00022723"/>
    </source>
</evidence>
<dbReference type="KEGG" id="pif:PITG_05614"/>
<keyword evidence="10" id="KW-1185">Reference proteome</keyword>
<keyword evidence="5" id="KW-0479">Metal-binding</keyword>
<dbReference type="GO" id="GO:0046872">
    <property type="term" value="F:metal ion binding"/>
    <property type="evidence" value="ECO:0007669"/>
    <property type="project" value="UniProtKB-KW"/>
</dbReference>
<evidence type="ECO:0000256" key="4">
    <source>
        <dbReference type="ARBA" id="ARBA00022722"/>
    </source>
</evidence>
<evidence type="ECO:0000313" key="9">
    <source>
        <dbReference type="EMBL" id="EEY69385.1"/>
    </source>
</evidence>
<dbReference type="PANTHER" id="PTHR22930:SF85">
    <property type="entry name" value="GH03217P-RELATED"/>
    <property type="match status" value="1"/>
</dbReference>
<comment type="cofactor">
    <cofactor evidence="1">
        <name>a divalent metal cation</name>
        <dbReference type="ChEBI" id="CHEBI:60240"/>
    </cofactor>
</comment>
<dbReference type="InterPro" id="IPR027806">
    <property type="entry name" value="HARBI1_dom"/>
</dbReference>
<feature type="domain" description="DDE Tnp4" evidence="8">
    <location>
        <begin position="196"/>
        <end position="355"/>
    </location>
</feature>
<dbReference type="InterPro" id="IPR045249">
    <property type="entry name" value="HARBI1-like"/>
</dbReference>
<dbReference type="HOGENOM" id="CLU_018552_2_2_1"/>
<dbReference type="RefSeq" id="XP_002999239.1">
    <property type="nucleotide sequence ID" value="XM_002999193.1"/>
</dbReference>
<evidence type="ECO:0000256" key="7">
    <source>
        <dbReference type="ARBA" id="ARBA00023242"/>
    </source>
</evidence>
<evidence type="ECO:0000256" key="2">
    <source>
        <dbReference type="ARBA" id="ARBA00004123"/>
    </source>
</evidence>
<dbReference type="PANTHER" id="PTHR22930">
    <property type="match status" value="1"/>
</dbReference>
<keyword evidence="6" id="KW-0378">Hydrolase</keyword>